<evidence type="ECO:0000313" key="1">
    <source>
        <dbReference type="EMBL" id="SUK31373.1"/>
    </source>
</evidence>
<dbReference type="Proteomes" id="UP000255091">
    <property type="component" value="Unassembled WGS sequence"/>
</dbReference>
<organism evidence="1 2">
    <name type="scientific">Staphylococcus aureus</name>
    <dbReference type="NCBI Taxonomy" id="1280"/>
    <lineage>
        <taxon>Bacteria</taxon>
        <taxon>Bacillati</taxon>
        <taxon>Bacillota</taxon>
        <taxon>Bacilli</taxon>
        <taxon>Bacillales</taxon>
        <taxon>Staphylococcaceae</taxon>
        <taxon>Staphylococcus</taxon>
    </lineage>
</organism>
<sequence>MNVSLKKLIDSGKAIHACPELLGGLLIPREPAEIIGGDGFDVWNNVAKVITIRTKT</sequence>
<dbReference type="AlphaFoldDB" id="A0A380DJ23"/>
<evidence type="ECO:0000313" key="2">
    <source>
        <dbReference type="Proteomes" id="UP000255091"/>
    </source>
</evidence>
<protein>
    <submittedName>
        <fullName evidence="1">Uncharacterized conserved protein</fullName>
    </submittedName>
</protein>
<proteinExistence type="predicted"/>
<dbReference type="EMBL" id="UHAP01000001">
    <property type="protein sequence ID" value="SUK31373.1"/>
    <property type="molecule type" value="Genomic_DNA"/>
</dbReference>
<reference evidence="1 2" key="1">
    <citation type="submission" date="2018-06" db="EMBL/GenBank/DDBJ databases">
        <authorList>
            <consortium name="Pathogen Informatics"/>
            <person name="Doyle S."/>
        </authorList>
    </citation>
    <scope>NUCLEOTIDE SEQUENCE [LARGE SCALE GENOMIC DNA]</scope>
    <source>
        <strain evidence="1 2">NCTC6133</strain>
    </source>
</reference>
<accession>A0A380DJ23</accession>
<gene>
    <name evidence="1" type="ORF">NCTC6133_00455</name>
</gene>
<name>A0A380DJ23_STAAU</name>